<keyword evidence="3" id="KW-1185">Reference proteome</keyword>
<proteinExistence type="predicted"/>
<name>A0A067RWD7_ZOONE</name>
<evidence type="ECO:0000256" key="1">
    <source>
        <dbReference type="SAM" id="MobiDB-lite"/>
    </source>
</evidence>
<evidence type="ECO:0000313" key="3">
    <source>
        <dbReference type="Proteomes" id="UP000027135"/>
    </source>
</evidence>
<protein>
    <submittedName>
        <fullName evidence="2">Uncharacterized protein</fullName>
    </submittedName>
</protein>
<feature type="region of interest" description="Disordered" evidence="1">
    <location>
        <begin position="1"/>
        <end position="52"/>
    </location>
</feature>
<dbReference type="EMBL" id="KK852424">
    <property type="protein sequence ID" value="KDR24199.1"/>
    <property type="molecule type" value="Genomic_DNA"/>
</dbReference>
<evidence type="ECO:0000313" key="2">
    <source>
        <dbReference type="EMBL" id="KDR24199.1"/>
    </source>
</evidence>
<accession>A0A067RWD7</accession>
<organism evidence="2 3">
    <name type="scientific">Zootermopsis nevadensis</name>
    <name type="common">Dampwood termite</name>
    <dbReference type="NCBI Taxonomy" id="136037"/>
    <lineage>
        <taxon>Eukaryota</taxon>
        <taxon>Metazoa</taxon>
        <taxon>Ecdysozoa</taxon>
        <taxon>Arthropoda</taxon>
        <taxon>Hexapoda</taxon>
        <taxon>Insecta</taxon>
        <taxon>Pterygota</taxon>
        <taxon>Neoptera</taxon>
        <taxon>Polyneoptera</taxon>
        <taxon>Dictyoptera</taxon>
        <taxon>Blattodea</taxon>
        <taxon>Blattoidea</taxon>
        <taxon>Termitoidae</taxon>
        <taxon>Termopsidae</taxon>
        <taxon>Zootermopsis</taxon>
    </lineage>
</organism>
<dbReference type="InParanoid" id="A0A067RWD7"/>
<gene>
    <name evidence="2" type="ORF">L798_07606</name>
</gene>
<dbReference type="AlphaFoldDB" id="A0A067RWD7"/>
<reference evidence="2 3" key="1">
    <citation type="journal article" date="2014" name="Nat. Commun.">
        <title>Molecular traces of alternative social organization in a termite genome.</title>
        <authorList>
            <person name="Terrapon N."/>
            <person name="Li C."/>
            <person name="Robertson H.M."/>
            <person name="Ji L."/>
            <person name="Meng X."/>
            <person name="Booth W."/>
            <person name="Chen Z."/>
            <person name="Childers C.P."/>
            <person name="Glastad K.M."/>
            <person name="Gokhale K."/>
            <person name="Gowin J."/>
            <person name="Gronenberg W."/>
            <person name="Hermansen R.A."/>
            <person name="Hu H."/>
            <person name="Hunt B.G."/>
            <person name="Huylmans A.K."/>
            <person name="Khalil S.M."/>
            <person name="Mitchell R.D."/>
            <person name="Munoz-Torres M.C."/>
            <person name="Mustard J.A."/>
            <person name="Pan H."/>
            <person name="Reese J.T."/>
            <person name="Scharf M.E."/>
            <person name="Sun F."/>
            <person name="Vogel H."/>
            <person name="Xiao J."/>
            <person name="Yang W."/>
            <person name="Yang Z."/>
            <person name="Yang Z."/>
            <person name="Zhou J."/>
            <person name="Zhu J."/>
            <person name="Brent C.S."/>
            <person name="Elsik C.G."/>
            <person name="Goodisman M.A."/>
            <person name="Liberles D.A."/>
            <person name="Roe R.M."/>
            <person name="Vargo E.L."/>
            <person name="Vilcinskas A."/>
            <person name="Wang J."/>
            <person name="Bornberg-Bauer E."/>
            <person name="Korb J."/>
            <person name="Zhang G."/>
            <person name="Liebig J."/>
        </authorList>
    </citation>
    <scope>NUCLEOTIDE SEQUENCE [LARGE SCALE GENOMIC DNA]</scope>
    <source>
        <tissue evidence="2">Whole organism</tissue>
    </source>
</reference>
<feature type="compositionally biased region" description="Basic residues" evidence="1">
    <location>
        <begin position="1"/>
        <end position="45"/>
    </location>
</feature>
<dbReference type="Proteomes" id="UP000027135">
    <property type="component" value="Unassembled WGS sequence"/>
</dbReference>
<sequence length="71" mass="8737">MGSTKKHKIRETKKRKHRSRSKSRSPERSKHRHHKRHHKDRKKEKIIKDKNGEFISKYDTYDSEELCIPEE</sequence>